<dbReference type="AlphaFoldDB" id="A0A2W5BYL5"/>
<gene>
    <name evidence="4" type="ORF">DI623_13275</name>
</gene>
<proteinExistence type="predicted"/>
<dbReference type="EMBL" id="QFNN01000100">
    <property type="protein sequence ID" value="PZO88151.1"/>
    <property type="molecule type" value="Genomic_DNA"/>
</dbReference>
<name>A0A2W5BYL5_9SPHN</name>
<dbReference type="GO" id="GO:0016757">
    <property type="term" value="F:glycosyltransferase activity"/>
    <property type="evidence" value="ECO:0007669"/>
    <property type="project" value="UniProtKB-KW"/>
</dbReference>
<dbReference type="Pfam" id="PF00156">
    <property type="entry name" value="Pribosyltran"/>
    <property type="match status" value="1"/>
</dbReference>
<sequence length="173" mass="18793">MSTPPLAYIGHDRFVADVRALAALLKGDDWRPDFLVGIGRGGLTPAVYLSHATGIPLLSVDHSSHVPTFGDELLARLAASTATGTRILIVDDINDSGRTLAYLRKAIAAAGGDAPNLRFAVLIDNIRSIETVDYRARTIDRDEEKSWFVFPWEAMADREDALVEAAIVHNQVA</sequence>
<dbReference type="Proteomes" id="UP000249066">
    <property type="component" value="Unassembled WGS sequence"/>
</dbReference>
<dbReference type="Gene3D" id="3.40.50.2020">
    <property type="match status" value="1"/>
</dbReference>
<keyword evidence="2 4" id="KW-0808">Transferase</keyword>
<feature type="domain" description="Phosphoribosyltransferase" evidence="3">
    <location>
        <begin position="12"/>
        <end position="154"/>
    </location>
</feature>
<dbReference type="PANTHER" id="PTHR43363:SF1">
    <property type="entry name" value="HYPOXANTHINE-GUANINE PHOSPHORIBOSYLTRANSFERASE"/>
    <property type="match status" value="1"/>
</dbReference>
<evidence type="ECO:0000313" key="5">
    <source>
        <dbReference type="Proteomes" id="UP000249066"/>
    </source>
</evidence>
<protein>
    <submittedName>
        <fullName evidence="4">Phosphoribosyltransferase</fullName>
    </submittedName>
</protein>
<evidence type="ECO:0000259" key="3">
    <source>
        <dbReference type="Pfam" id="PF00156"/>
    </source>
</evidence>
<dbReference type="InterPro" id="IPR000836">
    <property type="entry name" value="PRTase_dom"/>
</dbReference>
<dbReference type="SUPFAM" id="SSF53271">
    <property type="entry name" value="PRTase-like"/>
    <property type="match status" value="1"/>
</dbReference>
<dbReference type="InterPro" id="IPR029057">
    <property type="entry name" value="PRTase-like"/>
</dbReference>
<comment type="caution">
    <text evidence="4">The sequence shown here is derived from an EMBL/GenBank/DDBJ whole genome shotgun (WGS) entry which is preliminary data.</text>
</comment>
<reference evidence="4 5" key="1">
    <citation type="submission" date="2017-08" db="EMBL/GenBank/DDBJ databases">
        <title>Infants hospitalized years apart are colonized by the same room-sourced microbial strains.</title>
        <authorList>
            <person name="Brooks B."/>
            <person name="Olm M.R."/>
            <person name="Firek B.A."/>
            <person name="Baker R."/>
            <person name="Thomas B.C."/>
            <person name="Morowitz M.J."/>
            <person name="Banfield J.F."/>
        </authorList>
    </citation>
    <scope>NUCLEOTIDE SEQUENCE [LARGE SCALE GENOMIC DNA]</scope>
    <source>
        <strain evidence="4">S2_018_000_R2_101</strain>
    </source>
</reference>
<evidence type="ECO:0000313" key="4">
    <source>
        <dbReference type="EMBL" id="PZO88151.1"/>
    </source>
</evidence>
<evidence type="ECO:0000256" key="2">
    <source>
        <dbReference type="ARBA" id="ARBA00022679"/>
    </source>
</evidence>
<accession>A0A2W5BYL5</accession>
<keyword evidence="1 4" id="KW-0328">Glycosyltransferase</keyword>
<evidence type="ECO:0000256" key="1">
    <source>
        <dbReference type="ARBA" id="ARBA00022676"/>
    </source>
</evidence>
<dbReference type="PANTHER" id="PTHR43363">
    <property type="entry name" value="HYPOXANTHINE PHOSPHORIBOSYLTRANSFERASE"/>
    <property type="match status" value="1"/>
</dbReference>
<dbReference type="CDD" id="cd06223">
    <property type="entry name" value="PRTases_typeI"/>
    <property type="match status" value="1"/>
</dbReference>
<organism evidence="4 5">
    <name type="scientific">Sphingomonas sanxanigenens</name>
    <dbReference type="NCBI Taxonomy" id="397260"/>
    <lineage>
        <taxon>Bacteria</taxon>
        <taxon>Pseudomonadati</taxon>
        <taxon>Pseudomonadota</taxon>
        <taxon>Alphaproteobacteria</taxon>
        <taxon>Sphingomonadales</taxon>
        <taxon>Sphingomonadaceae</taxon>
        <taxon>Sphingomonas</taxon>
    </lineage>
</organism>